<keyword evidence="2 7" id="KW-0067">ATP-binding</keyword>
<keyword evidence="1 7" id="KW-0547">Nucleotide-binding</keyword>
<dbReference type="Gene3D" id="3.30.230.10">
    <property type="match status" value="1"/>
</dbReference>
<dbReference type="GO" id="GO:0003677">
    <property type="term" value="F:DNA binding"/>
    <property type="evidence" value="ECO:0007669"/>
    <property type="project" value="UniProtKB-UniRule"/>
</dbReference>
<feature type="domain" description="Histidine kinase/HSP90-like ATPase" evidence="8">
    <location>
        <begin position="33"/>
        <end position="150"/>
    </location>
</feature>
<dbReference type="SUPFAM" id="SSF54211">
    <property type="entry name" value="Ribosomal protein S5 domain 2-like"/>
    <property type="match status" value="1"/>
</dbReference>
<comment type="catalytic activity">
    <reaction evidence="7">
        <text>ATP-dependent breakage, passage and rejoining of double-stranded DNA.</text>
        <dbReference type="EC" id="5.6.2.2"/>
    </reaction>
</comment>
<evidence type="ECO:0000256" key="6">
    <source>
        <dbReference type="ARBA" id="ARBA00063696"/>
    </source>
</evidence>
<evidence type="ECO:0000256" key="1">
    <source>
        <dbReference type="ARBA" id="ARBA00022741"/>
    </source>
</evidence>
<proteinExistence type="inferred from homology"/>
<keyword evidence="3 7" id="KW-0799">Topoisomerase</keyword>
<reference evidence="9" key="3">
    <citation type="journal article" date="2019" name="BMC Res. Notes">
        <title>Complete genome sequence of the Sulfodiicoccus acidiphilus strain HS-1T, the first crenarchaeon that lacks polB3, isolated from an acidic hot spring in Ohwaku-dani, Hakone, Japan.</title>
        <authorList>
            <person name="Sakai H.D."/>
            <person name="Kurosawa N."/>
        </authorList>
    </citation>
    <scope>NUCLEOTIDE SEQUENCE</scope>
    <source>
        <strain evidence="9">HS-1</strain>
    </source>
</reference>
<dbReference type="Gene3D" id="3.30.565.10">
    <property type="entry name" value="Histidine kinase-like ATPase, C-terminal domain"/>
    <property type="match status" value="1"/>
</dbReference>
<organism evidence="9 11">
    <name type="scientific">Sulfodiicoccus acidiphilus</name>
    <dbReference type="NCBI Taxonomy" id="1670455"/>
    <lineage>
        <taxon>Archaea</taxon>
        <taxon>Thermoproteota</taxon>
        <taxon>Thermoprotei</taxon>
        <taxon>Sulfolobales</taxon>
        <taxon>Sulfolobaceae</taxon>
        <taxon>Sulfodiicoccus</taxon>
    </lineage>
</organism>
<dbReference type="InterPro" id="IPR014721">
    <property type="entry name" value="Ribsml_uS5_D2-typ_fold_subgr"/>
</dbReference>
<gene>
    <name evidence="7" type="primary">top6B</name>
    <name evidence="10" type="ORF">GCM10007116_11700</name>
    <name evidence="9" type="ORF">HS1genome_1034</name>
</gene>
<dbReference type="EMBL" id="BMQS01000009">
    <property type="protein sequence ID" value="GGT95744.1"/>
    <property type="molecule type" value="Genomic_DNA"/>
</dbReference>
<comment type="subunit">
    <text evidence="6 7">Homodimer. Heterotetramer of two Top6A and two Top6B chains.</text>
</comment>
<dbReference type="NCBIfam" id="TIGR01052">
    <property type="entry name" value="top6b"/>
    <property type="match status" value="1"/>
</dbReference>
<feature type="binding site" evidence="7">
    <location>
        <position position="429"/>
    </location>
    <ligand>
        <name>ATP</name>
        <dbReference type="ChEBI" id="CHEBI:30616"/>
    </ligand>
</feature>
<evidence type="ECO:0000256" key="7">
    <source>
        <dbReference type="HAMAP-Rule" id="MF_00322"/>
    </source>
</evidence>
<dbReference type="EC" id="5.6.2.2" evidence="7"/>
<dbReference type="RefSeq" id="WP_126449911.1">
    <property type="nucleotide sequence ID" value="NZ_AP018553.1"/>
</dbReference>
<accession>A0A348B393</accession>
<dbReference type="Pfam" id="PF02518">
    <property type="entry name" value="HATPase_c"/>
    <property type="match status" value="1"/>
</dbReference>
<dbReference type="KEGG" id="sacd:HS1genome_1034"/>
<dbReference type="InterPro" id="IPR036890">
    <property type="entry name" value="HATPase_C_sf"/>
</dbReference>
<evidence type="ECO:0000256" key="4">
    <source>
        <dbReference type="ARBA" id="ARBA00023125"/>
    </source>
</evidence>
<evidence type="ECO:0000259" key="8">
    <source>
        <dbReference type="SMART" id="SM00387"/>
    </source>
</evidence>
<dbReference type="NCBIfam" id="NF003218">
    <property type="entry name" value="PRK04184.1"/>
    <property type="match status" value="1"/>
</dbReference>
<dbReference type="PIRSF" id="PIRSF006553">
    <property type="entry name" value="TopoVI_B"/>
    <property type="match status" value="1"/>
</dbReference>
<dbReference type="CDD" id="cd00823">
    <property type="entry name" value="TopoIIB_Trans"/>
    <property type="match status" value="1"/>
</dbReference>
<dbReference type="InterPro" id="IPR005734">
    <property type="entry name" value="TopoVI_B"/>
</dbReference>
<dbReference type="SUPFAM" id="SSF46946">
    <property type="entry name" value="S13-like H2TH domain"/>
    <property type="match status" value="1"/>
</dbReference>
<evidence type="ECO:0000313" key="10">
    <source>
        <dbReference type="EMBL" id="GGT95744.1"/>
    </source>
</evidence>
<dbReference type="AlphaFoldDB" id="A0A348B393"/>
<comment type="similarity">
    <text evidence="7">Belongs to the TOP6B family.</text>
</comment>
<dbReference type="FunFam" id="3.30.565.10:FF:000062">
    <property type="entry name" value="Type 2 DNA topoisomerase 6 subunit B"/>
    <property type="match status" value="1"/>
</dbReference>
<feature type="binding site" evidence="7">
    <location>
        <begin position="108"/>
        <end position="115"/>
    </location>
    <ligand>
        <name>ATP</name>
        <dbReference type="ChEBI" id="CHEBI:30616"/>
    </ligand>
</feature>
<reference evidence="10" key="1">
    <citation type="journal article" date="2014" name="Int. J. Syst. Evol. Microbiol.">
        <title>Complete genome sequence of Corynebacterium casei LMG S-19264T (=DSM 44701T), isolated from a smear-ripened cheese.</title>
        <authorList>
            <consortium name="US DOE Joint Genome Institute (JGI-PGF)"/>
            <person name="Walter F."/>
            <person name="Albersmeier A."/>
            <person name="Kalinowski J."/>
            <person name="Ruckert C."/>
        </authorList>
    </citation>
    <scope>NUCLEOTIDE SEQUENCE</scope>
    <source>
        <strain evidence="10">JCM 31740</strain>
    </source>
</reference>
<keyword evidence="4 7" id="KW-0238">DNA-binding</keyword>
<dbReference type="EMBL" id="AP018553">
    <property type="protein sequence ID" value="BBD72645.1"/>
    <property type="molecule type" value="Genomic_DNA"/>
</dbReference>
<reference evidence="10" key="4">
    <citation type="submission" date="2020-09" db="EMBL/GenBank/DDBJ databases">
        <authorList>
            <person name="Sun Q."/>
            <person name="Ohkuma M."/>
        </authorList>
    </citation>
    <scope>NUCLEOTIDE SEQUENCE</scope>
    <source>
        <strain evidence="10">JCM 31740</strain>
    </source>
</reference>
<evidence type="ECO:0000313" key="9">
    <source>
        <dbReference type="EMBL" id="BBD72645.1"/>
    </source>
</evidence>
<dbReference type="GO" id="GO:0005524">
    <property type="term" value="F:ATP binding"/>
    <property type="evidence" value="ECO:0007669"/>
    <property type="project" value="UniProtKB-UniRule"/>
</dbReference>
<dbReference type="PANTHER" id="PTHR48444">
    <property type="entry name" value="DNA TOPOISOMERASE 6 SUBUNIT B"/>
    <property type="match status" value="1"/>
</dbReference>
<feature type="binding site" evidence="7">
    <location>
        <position position="44"/>
    </location>
    <ligand>
        <name>ATP</name>
        <dbReference type="ChEBI" id="CHEBI:30616"/>
    </ligand>
</feature>
<dbReference type="Proteomes" id="UP000276741">
    <property type="component" value="Chromosome"/>
</dbReference>
<protein>
    <recommendedName>
        <fullName evidence="7">Type 2 DNA topoisomerase 6 subunit B</fullName>
        <ecNumber evidence="7">5.6.2.2</ecNumber>
    </recommendedName>
    <alternativeName>
        <fullName evidence="7">Type II DNA topoisomerase VI subunit B</fullName>
        <shortName evidence="7">TopoVI-B</shortName>
    </alternativeName>
</protein>
<dbReference type="HAMAP" id="MF_00322">
    <property type="entry name" value="Top6B"/>
    <property type="match status" value="1"/>
</dbReference>
<sequence length="530" mass="60948">MSSESRERFASISPAEFFKRNPELVGFSNPARALYQSVRETLENSLDATDIHMILPSIKISIDRVEIEKEVYRLTVEDNGIGIPPHIVPNAFGKVLYSSKYTIRQTRGMYGLGVKAVLLYSQMYQDRPFEVQTSPKGSNRVYYFRLKIDISKNEPIIFHRSSIENPTGWHGTIITVYLVGDWLRSKQRIYEYIKRTYILSPYAEFVFRDPEGNVTYYPRVTNKLPKPPEEVKPHPYGVDIELLKYLIATLRYQYDVRGFLINEFQSIGDVTADEILKLAGLPPNKPASKLTDDEIARLVEVMKKYEKFRPPSADALSTLGEELITIGLNKVFSPELVAAETRKPKAYQGHPFIVEAGIAYGGSIQPAEFPTVLRYANKIPLVYDEKSDVIWKVVEEIDWRRYGIEENQFPLVVLVHLCSTKVPYKSAGKESIADVEEIEREIKFAIMSVARQLRLFLLEKRKQEEEKKRMLTYMKYIPELARSLAIFEAPSEDKVDPLAKELEQKLIEIVSRKIGLNDAELYKKLKVEIS</sequence>
<dbReference type="GO" id="GO:0006265">
    <property type="term" value="P:DNA topological change"/>
    <property type="evidence" value="ECO:0007669"/>
    <property type="project" value="UniProtKB-UniRule"/>
</dbReference>
<dbReference type="InterPro" id="IPR020568">
    <property type="entry name" value="Ribosomal_Su5_D2-typ_SF"/>
</dbReference>
<dbReference type="InterPro" id="IPR003594">
    <property type="entry name" value="HATPase_dom"/>
</dbReference>
<dbReference type="GO" id="GO:0006260">
    <property type="term" value="P:DNA replication"/>
    <property type="evidence" value="ECO:0007669"/>
    <property type="project" value="UniProtKB-UniRule"/>
</dbReference>
<dbReference type="PANTHER" id="PTHR48444:SF1">
    <property type="entry name" value="DNA TOPOISOMERASE 6 SUBUNIT B"/>
    <property type="match status" value="1"/>
</dbReference>
<dbReference type="GeneID" id="38666548"/>
<name>A0A348B393_9CREN</name>
<dbReference type="InterPro" id="IPR010979">
    <property type="entry name" value="Ribosomal_uS13-like_H2TH"/>
</dbReference>
<dbReference type="InterPro" id="IPR015320">
    <property type="entry name" value="TopoVI_B_transducer"/>
</dbReference>
<keyword evidence="11" id="KW-1185">Reference proteome</keyword>
<keyword evidence="5 7" id="KW-0413">Isomerase</keyword>
<evidence type="ECO:0000256" key="2">
    <source>
        <dbReference type="ARBA" id="ARBA00022840"/>
    </source>
</evidence>
<comment type="function">
    <text evidence="7">Relaxes both positive and negative superturns and exhibits a strong decatenase activity.</text>
</comment>
<dbReference type="GO" id="GO:0003918">
    <property type="term" value="F:DNA topoisomerase type II (double strand cut, ATP-hydrolyzing) activity"/>
    <property type="evidence" value="ECO:0007669"/>
    <property type="project" value="UniProtKB-UniRule"/>
</dbReference>
<evidence type="ECO:0000256" key="3">
    <source>
        <dbReference type="ARBA" id="ARBA00023029"/>
    </source>
</evidence>
<evidence type="ECO:0000256" key="5">
    <source>
        <dbReference type="ARBA" id="ARBA00023235"/>
    </source>
</evidence>
<dbReference type="SMART" id="SM00387">
    <property type="entry name" value="HATPase_c"/>
    <property type="match status" value="1"/>
</dbReference>
<dbReference type="Proteomes" id="UP000616143">
    <property type="component" value="Unassembled WGS sequence"/>
</dbReference>
<dbReference type="SUPFAM" id="SSF55874">
    <property type="entry name" value="ATPase domain of HSP90 chaperone/DNA topoisomerase II/histidine kinase"/>
    <property type="match status" value="1"/>
</dbReference>
<dbReference type="Pfam" id="PF09239">
    <property type="entry name" value="Topo-VIb_trans"/>
    <property type="match status" value="1"/>
</dbReference>
<evidence type="ECO:0000313" key="11">
    <source>
        <dbReference type="Proteomes" id="UP000276741"/>
    </source>
</evidence>
<dbReference type="Gene3D" id="1.10.8.50">
    <property type="match status" value="1"/>
</dbReference>
<feature type="binding site" evidence="7">
    <location>
        <begin position="99"/>
        <end position="100"/>
    </location>
    <ligand>
        <name>ATP</name>
        <dbReference type="ChEBI" id="CHEBI:30616"/>
    </ligand>
</feature>
<dbReference type="OrthoDB" id="65493at2157"/>
<feature type="binding site" evidence="7">
    <location>
        <position position="78"/>
    </location>
    <ligand>
        <name>ATP</name>
        <dbReference type="ChEBI" id="CHEBI:30616"/>
    </ligand>
</feature>
<reference evidence="11" key="2">
    <citation type="submission" date="2018-04" db="EMBL/GenBank/DDBJ databases">
        <title>Complete genome sequence of Sulfodiicoccus acidiphilus strain HS-1.</title>
        <authorList>
            <person name="Sakai H.D."/>
            <person name="Kurosawa N."/>
        </authorList>
    </citation>
    <scope>NUCLEOTIDE SEQUENCE [LARGE SCALE GENOMIC DNA]</scope>
    <source>
        <strain evidence="11">HS-1</strain>
    </source>
</reference>